<proteinExistence type="predicted"/>
<keyword evidence="2" id="KW-0812">Transmembrane</keyword>
<dbReference type="PANTHER" id="PTHR30469">
    <property type="entry name" value="MULTIDRUG RESISTANCE PROTEIN MDTA"/>
    <property type="match status" value="1"/>
</dbReference>
<keyword evidence="5" id="KW-1185">Reference proteome</keyword>
<keyword evidence="2" id="KW-0472">Membrane</keyword>
<dbReference type="PANTHER" id="PTHR30469:SF15">
    <property type="entry name" value="HLYD FAMILY OF SECRETION PROTEINS"/>
    <property type="match status" value="1"/>
</dbReference>
<dbReference type="EMBL" id="MNAN01000031">
    <property type="protein sequence ID" value="OHU95204.1"/>
    <property type="molecule type" value="Genomic_DNA"/>
</dbReference>
<dbReference type="RefSeq" id="WP_070991888.1">
    <property type="nucleotide sequence ID" value="NZ_CBCSHD010000002.1"/>
</dbReference>
<keyword evidence="1" id="KW-0175">Coiled coil</keyword>
<evidence type="ECO:0000256" key="1">
    <source>
        <dbReference type="SAM" id="Coils"/>
    </source>
</evidence>
<evidence type="ECO:0000256" key="2">
    <source>
        <dbReference type="SAM" id="Phobius"/>
    </source>
</evidence>
<dbReference type="Pfam" id="PF25975">
    <property type="entry name" value="CzcB_C"/>
    <property type="match status" value="1"/>
</dbReference>
<reference evidence="4 5" key="1">
    <citation type="submission" date="2016-10" db="EMBL/GenBank/DDBJ databases">
        <title>Pseudoalteromonas amylolytica sp. nov., isolated from the surface seawater.</title>
        <authorList>
            <person name="Wu Y.-H."/>
            <person name="Cheng H."/>
            <person name="Jin X.-B."/>
            <person name="Wang C.-S."/>
            <person name="Xu X.-W."/>
        </authorList>
    </citation>
    <scope>NUCLEOTIDE SEQUENCE [LARGE SCALE GENOMIC DNA]</scope>
    <source>
        <strain evidence="4 5">JCM 12483</strain>
    </source>
</reference>
<dbReference type="InterPro" id="IPR058649">
    <property type="entry name" value="CzcB_C"/>
</dbReference>
<dbReference type="Gene3D" id="2.40.420.20">
    <property type="match status" value="1"/>
</dbReference>
<feature type="transmembrane region" description="Helical" evidence="2">
    <location>
        <begin position="20"/>
        <end position="39"/>
    </location>
</feature>
<feature type="coiled-coil region" evidence="1">
    <location>
        <begin position="113"/>
        <end position="140"/>
    </location>
</feature>
<dbReference type="STRING" id="327939.BIW53_10790"/>
<name>A0A1S1N6W0_9GAMM</name>
<feature type="domain" description="CzcB-like C-terminal circularly permuted SH3-like" evidence="3">
    <location>
        <begin position="359"/>
        <end position="401"/>
    </location>
</feature>
<organism evidence="4 5">
    <name type="scientific">Pseudoalteromonas byunsanensis</name>
    <dbReference type="NCBI Taxonomy" id="327939"/>
    <lineage>
        <taxon>Bacteria</taxon>
        <taxon>Pseudomonadati</taxon>
        <taxon>Pseudomonadota</taxon>
        <taxon>Gammaproteobacteria</taxon>
        <taxon>Alteromonadales</taxon>
        <taxon>Pseudoalteromonadaceae</taxon>
        <taxon>Pseudoalteromonas</taxon>
    </lineage>
</organism>
<keyword evidence="2" id="KW-1133">Transmembrane helix</keyword>
<comment type="caution">
    <text evidence="4">The sequence shown here is derived from an EMBL/GenBank/DDBJ whole genome shotgun (WGS) entry which is preliminary data.</text>
</comment>
<dbReference type="GO" id="GO:1990281">
    <property type="term" value="C:efflux pump complex"/>
    <property type="evidence" value="ECO:0007669"/>
    <property type="project" value="TreeGrafter"/>
</dbReference>
<dbReference type="OrthoDB" id="1957187at2"/>
<evidence type="ECO:0000259" key="3">
    <source>
        <dbReference type="Pfam" id="PF25975"/>
    </source>
</evidence>
<gene>
    <name evidence="4" type="ORF">BIW53_10790</name>
</gene>
<sequence length="416" mass="46139">MIKDTSGQDIIAKPKANKTAFIVGGLALCFLLFFIYNTLFKTTDAVVDIDSVELAKVTAGDISRSIIASGKTIAKNSKNLYAQEEGIVILHTSSGSNVLTGQKLLSISSPSLESEYQLETKRLEQDLAQLDAKSVSLEKLKSTNAYKVKDAQLKESFALRELERSKKSIDLGVISTAEYLKAADSYEISKNNHAYLKINTEQEVRELQKQIGISKKQVEVRKKTIEELKRRLDNLSLFAPFDGQLGTFNIESGDFVTKNQKLTSIVSEGELLIEAAIPESFIEYIDQDTPALVEFGEKSVNASILSISSEVIEGKIAVRLALDNQVQLRNNRTVSVNIQARIKPDTLVVKKGYYYEQLNKKFAFVAENGMLTKRSVRFGLTSKDQVEILSGLKAGETIVTSDLAQIMNYDTLTLRQ</sequence>
<dbReference type="Proteomes" id="UP000180253">
    <property type="component" value="Unassembled WGS sequence"/>
</dbReference>
<dbReference type="GO" id="GO:0015562">
    <property type="term" value="F:efflux transmembrane transporter activity"/>
    <property type="evidence" value="ECO:0007669"/>
    <property type="project" value="TreeGrafter"/>
</dbReference>
<dbReference type="Gene3D" id="1.10.287.470">
    <property type="entry name" value="Helix hairpin bin"/>
    <property type="match status" value="1"/>
</dbReference>
<accession>A0A1S1N6W0</accession>
<dbReference type="Gene3D" id="2.40.30.170">
    <property type="match status" value="1"/>
</dbReference>
<dbReference type="Gene3D" id="2.40.50.100">
    <property type="match status" value="1"/>
</dbReference>
<evidence type="ECO:0000313" key="4">
    <source>
        <dbReference type="EMBL" id="OHU95204.1"/>
    </source>
</evidence>
<dbReference type="SUPFAM" id="SSF111369">
    <property type="entry name" value="HlyD-like secretion proteins"/>
    <property type="match status" value="1"/>
</dbReference>
<evidence type="ECO:0000313" key="5">
    <source>
        <dbReference type="Proteomes" id="UP000180253"/>
    </source>
</evidence>
<protein>
    <recommendedName>
        <fullName evidence="3">CzcB-like C-terminal circularly permuted SH3-like domain-containing protein</fullName>
    </recommendedName>
</protein>
<dbReference type="AlphaFoldDB" id="A0A1S1N6W0"/>